<feature type="compositionally biased region" description="Acidic residues" evidence="1">
    <location>
        <begin position="192"/>
        <end position="213"/>
    </location>
</feature>
<feature type="compositionally biased region" description="Low complexity" evidence="1">
    <location>
        <begin position="219"/>
        <end position="236"/>
    </location>
</feature>
<evidence type="ECO:0000256" key="1">
    <source>
        <dbReference type="SAM" id="MobiDB-lite"/>
    </source>
</evidence>
<evidence type="ECO:0000313" key="2">
    <source>
        <dbReference type="EMBL" id="TDZ32935.1"/>
    </source>
</evidence>
<name>A0A4R8QCD2_9PEZI</name>
<comment type="caution">
    <text evidence="2">The sequence shown here is derived from an EMBL/GenBank/DDBJ whole genome shotgun (WGS) entry which is preliminary data.</text>
</comment>
<dbReference type="EMBL" id="QAPG01000070">
    <property type="protein sequence ID" value="TDZ32935.1"/>
    <property type="molecule type" value="Genomic_DNA"/>
</dbReference>
<proteinExistence type="predicted"/>
<accession>A0A4R8QCD2</accession>
<keyword evidence="3" id="KW-1185">Reference proteome</keyword>
<dbReference type="PANTHER" id="PTHR38167:SF1">
    <property type="entry name" value="C2H2-TYPE DOMAIN-CONTAINING PROTEIN"/>
    <property type="match status" value="1"/>
</dbReference>
<protein>
    <submittedName>
        <fullName evidence="2">Uncharacterized protein</fullName>
    </submittedName>
</protein>
<dbReference type="PANTHER" id="PTHR38167">
    <property type="entry name" value="C2H2-TYPE DOMAIN-CONTAINING PROTEIN"/>
    <property type="match status" value="1"/>
</dbReference>
<feature type="compositionally biased region" description="Basic and acidic residues" evidence="1">
    <location>
        <begin position="174"/>
        <end position="190"/>
    </location>
</feature>
<evidence type="ECO:0000313" key="3">
    <source>
        <dbReference type="Proteomes" id="UP000295083"/>
    </source>
</evidence>
<organism evidence="2 3">
    <name type="scientific">Colletotrichum spinosum</name>
    <dbReference type="NCBI Taxonomy" id="1347390"/>
    <lineage>
        <taxon>Eukaryota</taxon>
        <taxon>Fungi</taxon>
        <taxon>Dikarya</taxon>
        <taxon>Ascomycota</taxon>
        <taxon>Pezizomycotina</taxon>
        <taxon>Sordariomycetes</taxon>
        <taxon>Hypocreomycetidae</taxon>
        <taxon>Glomerellales</taxon>
        <taxon>Glomerellaceae</taxon>
        <taxon>Colletotrichum</taxon>
        <taxon>Colletotrichum orbiculare species complex</taxon>
    </lineage>
</organism>
<feature type="region of interest" description="Disordered" evidence="1">
    <location>
        <begin position="65"/>
        <end position="85"/>
    </location>
</feature>
<dbReference type="Proteomes" id="UP000295083">
    <property type="component" value="Unassembled WGS sequence"/>
</dbReference>
<sequence>MALAPSPLEPPPLLLSPDVDGLARAPTPVVKAILVALCEDPGVRAQALRQLDRLLRFEAEVRRQEALRTTTPPPPPPPGSISNVAAGRRLKPTPAEPKICVQCDGIFTEDKNIYGACWYHSGELELYDETLIDRMPGEMSLYDLDTESTRARHPEAFRWCCCFKKGNQPGCVGGRHESNPDWSRKGRGDSFSDLEDDPLRLDEDDDEDDDDEQAASYRHASGSSHDDAASPGGRHT</sequence>
<dbReference type="AlphaFoldDB" id="A0A4R8QCD2"/>
<reference evidence="2 3" key="1">
    <citation type="submission" date="2018-11" db="EMBL/GenBank/DDBJ databases">
        <title>Genome sequence and assembly of Colletotrichum spinosum.</title>
        <authorList>
            <person name="Gan P."/>
            <person name="Shirasu K."/>
        </authorList>
    </citation>
    <scope>NUCLEOTIDE SEQUENCE [LARGE SCALE GENOMIC DNA]</scope>
    <source>
        <strain evidence="2 3">CBS 515.97</strain>
    </source>
</reference>
<feature type="region of interest" description="Disordered" evidence="1">
    <location>
        <begin position="173"/>
        <end position="236"/>
    </location>
</feature>
<gene>
    <name evidence="2" type="ORF">C8035_v006157</name>
</gene>